<dbReference type="STRING" id="3476.A0A2P5DI73"/>
<dbReference type="GO" id="GO:0000398">
    <property type="term" value="P:mRNA splicing, via spliceosome"/>
    <property type="evidence" value="ECO:0007669"/>
    <property type="project" value="InterPro"/>
</dbReference>
<dbReference type="AlphaFoldDB" id="A0A2P5DI73"/>
<dbReference type="PANTHER" id="PTHR12111">
    <property type="entry name" value="SPLICING FACTOR YJU2"/>
    <property type="match status" value="1"/>
</dbReference>
<evidence type="ECO:0000313" key="2">
    <source>
        <dbReference type="EMBL" id="PON72986.1"/>
    </source>
</evidence>
<feature type="non-terminal residue" evidence="2">
    <location>
        <position position="51"/>
    </location>
</feature>
<proteinExistence type="predicted"/>
<dbReference type="Proteomes" id="UP000237105">
    <property type="component" value="Unassembled WGS sequence"/>
</dbReference>
<evidence type="ECO:0000313" key="3">
    <source>
        <dbReference type="Proteomes" id="UP000237105"/>
    </source>
</evidence>
<keyword evidence="3" id="KW-1185">Reference proteome</keyword>
<dbReference type="OrthoDB" id="1742256at2759"/>
<gene>
    <name evidence="2" type="ORF">PanWU01x14_061360</name>
</gene>
<evidence type="ECO:0000256" key="1">
    <source>
        <dbReference type="SAM" id="MobiDB-lite"/>
    </source>
</evidence>
<accession>A0A2P5DI73</accession>
<reference evidence="3" key="1">
    <citation type="submission" date="2016-06" db="EMBL/GenBank/DDBJ databases">
        <title>Parallel loss of symbiosis genes in relatives of nitrogen-fixing non-legume Parasponia.</title>
        <authorList>
            <person name="Van Velzen R."/>
            <person name="Holmer R."/>
            <person name="Bu F."/>
            <person name="Rutten L."/>
            <person name="Van Zeijl A."/>
            <person name="Liu W."/>
            <person name="Santuari L."/>
            <person name="Cao Q."/>
            <person name="Sharma T."/>
            <person name="Shen D."/>
            <person name="Roswanjaya Y."/>
            <person name="Wardhani T."/>
            <person name="Kalhor M.S."/>
            <person name="Jansen J."/>
            <person name="Van den Hoogen J."/>
            <person name="Gungor B."/>
            <person name="Hartog M."/>
            <person name="Hontelez J."/>
            <person name="Verver J."/>
            <person name="Yang W.-C."/>
            <person name="Schijlen E."/>
            <person name="Repin R."/>
            <person name="Schilthuizen M."/>
            <person name="Schranz E."/>
            <person name="Heidstra R."/>
            <person name="Miyata K."/>
            <person name="Fedorova E."/>
            <person name="Kohlen W."/>
            <person name="Bisseling T."/>
            <person name="Smit S."/>
            <person name="Geurts R."/>
        </authorList>
    </citation>
    <scope>NUCLEOTIDE SEQUENCE [LARGE SCALE GENOMIC DNA]</scope>
    <source>
        <strain evidence="3">cv. WU1-14</strain>
    </source>
</reference>
<dbReference type="InterPro" id="IPR007590">
    <property type="entry name" value="Saf4/Yju2"/>
</dbReference>
<dbReference type="EMBL" id="JXTB01000036">
    <property type="protein sequence ID" value="PON72986.1"/>
    <property type="molecule type" value="Genomic_DNA"/>
</dbReference>
<dbReference type="Pfam" id="PF04502">
    <property type="entry name" value="Saf4_Yju2"/>
    <property type="match status" value="1"/>
</dbReference>
<dbReference type="PANTHER" id="PTHR12111:SF1">
    <property type="entry name" value="SPLICING FACTOR YJU2"/>
    <property type="match status" value="1"/>
</dbReference>
<dbReference type="GO" id="GO:0071006">
    <property type="term" value="C:U2-type catalytic step 1 spliceosome"/>
    <property type="evidence" value="ECO:0007669"/>
    <property type="project" value="TreeGrafter"/>
</dbReference>
<organism evidence="2 3">
    <name type="scientific">Parasponia andersonii</name>
    <name type="common">Sponia andersonii</name>
    <dbReference type="NCBI Taxonomy" id="3476"/>
    <lineage>
        <taxon>Eukaryota</taxon>
        <taxon>Viridiplantae</taxon>
        <taxon>Streptophyta</taxon>
        <taxon>Embryophyta</taxon>
        <taxon>Tracheophyta</taxon>
        <taxon>Spermatophyta</taxon>
        <taxon>Magnoliopsida</taxon>
        <taxon>eudicotyledons</taxon>
        <taxon>Gunneridae</taxon>
        <taxon>Pentapetalae</taxon>
        <taxon>rosids</taxon>
        <taxon>fabids</taxon>
        <taxon>Rosales</taxon>
        <taxon>Cannabaceae</taxon>
        <taxon>Parasponia</taxon>
    </lineage>
</organism>
<name>A0A2P5DI73_PARAD</name>
<feature type="region of interest" description="Disordered" evidence="1">
    <location>
        <begin position="1"/>
        <end position="30"/>
    </location>
</feature>
<sequence>MAERKALNKYYPPDFDPSKLGRPKKKQQQIKIHSMLSMSIRCKTSGYYMPR</sequence>
<protein>
    <submittedName>
        <fullName evidence="2">CWC16 protein</fullName>
    </submittedName>
</protein>
<comment type="caution">
    <text evidence="2">The sequence shown here is derived from an EMBL/GenBank/DDBJ whole genome shotgun (WGS) entry which is preliminary data.</text>
</comment>